<dbReference type="InterPro" id="IPR036047">
    <property type="entry name" value="F-box-like_dom_sf"/>
</dbReference>
<sequence length="394" mass="44756">MAAARHCPSWADLHPELVALVLKRVPSLADHVRLGAVCRSWRRVVQQEPLLPSLPWLTLLDGSFLDIADGEVHRMRVPGDVSIHGSVGHWLFLRRCLSGELLLMNHFSKLVVRLPMEANVSPVGCSMLFLKLVPLSTSGLLPDSLFAVLMITAREHEITSEISICRRRSSTTATTFRVSKYVNDIACFDGKLYALSLGELFVLDIVSSHQGNPRISYMKRVAKAVQDHRIFCRLTEDNRYHGNYWTYLVKSRGKLLHIRRLVGWLSTLPLQLKMERTRTVSFEVFELDFTTGSRHRKWRKLYTLGDQALFIGPNSKSLSASECAAQEDCIYFVCDYDHENWMAHPLRDSGVFNMRTGRITPLLLDGSVVQPQGRRGCATWFFPAKACWLIFPGM</sequence>
<reference evidence="3 4" key="1">
    <citation type="journal article" date="2009" name="Nature">
        <title>The Sorghum bicolor genome and the diversification of grasses.</title>
        <authorList>
            <person name="Paterson A.H."/>
            <person name="Bowers J.E."/>
            <person name="Bruggmann R."/>
            <person name="Dubchak I."/>
            <person name="Grimwood J."/>
            <person name="Gundlach H."/>
            <person name="Haberer G."/>
            <person name="Hellsten U."/>
            <person name="Mitros T."/>
            <person name="Poliakov A."/>
            <person name="Schmutz J."/>
            <person name="Spannagl M."/>
            <person name="Tang H."/>
            <person name="Wang X."/>
            <person name="Wicker T."/>
            <person name="Bharti A.K."/>
            <person name="Chapman J."/>
            <person name="Feltus F.A."/>
            <person name="Gowik U."/>
            <person name="Grigoriev I.V."/>
            <person name="Lyons E."/>
            <person name="Maher C.A."/>
            <person name="Martis M."/>
            <person name="Narechania A."/>
            <person name="Otillar R.P."/>
            <person name="Penning B.W."/>
            <person name="Salamov A.A."/>
            <person name="Wang Y."/>
            <person name="Zhang L."/>
            <person name="Carpita N.C."/>
            <person name="Freeling M."/>
            <person name="Gingle A.R."/>
            <person name="Hash C.T."/>
            <person name="Keller B."/>
            <person name="Klein P."/>
            <person name="Kresovich S."/>
            <person name="McCann M.C."/>
            <person name="Ming R."/>
            <person name="Peterson D.G."/>
            <person name="Mehboob-ur-Rahman"/>
            <person name="Ware D."/>
            <person name="Westhoff P."/>
            <person name="Mayer K.F."/>
            <person name="Messing J."/>
            <person name="Rokhsar D.S."/>
        </authorList>
    </citation>
    <scope>NUCLEOTIDE SEQUENCE [LARGE SCALE GENOMIC DNA]</scope>
    <source>
        <strain evidence="4">cv. BTx623</strain>
    </source>
</reference>
<dbReference type="PANTHER" id="PTHR33110:SF65">
    <property type="entry name" value="DUF295 DOMAIN-CONTAINING PROTEIN"/>
    <property type="match status" value="1"/>
</dbReference>
<dbReference type="Gramene" id="KXG19376">
    <property type="protein sequence ID" value="KXG19376"/>
    <property type="gene ID" value="SORBI_3010G049900"/>
</dbReference>
<dbReference type="Proteomes" id="UP000000768">
    <property type="component" value="Chromosome 10"/>
</dbReference>
<dbReference type="InParanoid" id="A0A194YIF0"/>
<proteinExistence type="predicted"/>
<evidence type="ECO:0000259" key="2">
    <source>
        <dbReference type="Pfam" id="PF03478"/>
    </source>
</evidence>
<dbReference type="Pfam" id="PF00646">
    <property type="entry name" value="F-box"/>
    <property type="match status" value="1"/>
</dbReference>
<evidence type="ECO:0000313" key="3">
    <source>
        <dbReference type="EMBL" id="KXG19376.1"/>
    </source>
</evidence>
<evidence type="ECO:0000259" key="1">
    <source>
        <dbReference type="Pfam" id="PF00646"/>
    </source>
</evidence>
<feature type="domain" description="F-box" evidence="1">
    <location>
        <begin position="10"/>
        <end position="50"/>
    </location>
</feature>
<dbReference type="Pfam" id="PF03478">
    <property type="entry name" value="Beta-prop_KIB1-4"/>
    <property type="match status" value="1"/>
</dbReference>
<dbReference type="AlphaFoldDB" id="A0A194YIF0"/>
<keyword evidence="4" id="KW-1185">Reference proteome</keyword>
<dbReference type="PANTHER" id="PTHR33110">
    <property type="entry name" value="F-BOX/KELCH-REPEAT PROTEIN-RELATED"/>
    <property type="match status" value="1"/>
</dbReference>
<accession>A0A194YIF0</accession>
<dbReference type="Gene3D" id="1.20.1280.50">
    <property type="match status" value="1"/>
</dbReference>
<dbReference type="EMBL" id="CM000769">
    <property type="protein sequence ID" value="KXG19376.1"/>
    <property type="molecule type" value="Genomic_DNA"/>
</dbReference>
<gene>
    <name evidence="3" type="ORF">SORBI_3010G049900</name>
</gene>
<dbReference type="InterPro" id="IPR005174">
    <property type="entry name" value="KIB1-4_b-propeller"/>
</dbReference>
<dbReference type="OMA" id="GERYVCA"/>
<dbReference type="STRING" id="4558.A0A194YIF0"/>
<reference evidence="4" key="2">
    <citation type="journal article" date="2018" name="Plant J.">
        <title>The Sorghum bicolor reference genome: improved assembly, gene annotations, a transcriptome atlas, and signatures of genome organization.</title>
        <authorList>
            <person name="McCormick R.F."/>
            <person name="Truong S.K."/>
            <person name="Sreedasyam A."/>
            <person name="Jenkins J."/>
            <person name="Shu S."/>
            <person name="Sims D."/>
            <person name="Kennedy M."/>
            <person name="Amirebrahimi M."/>
            <person name="Weers B.D."/>
            <person name="McKinley B."/>
            <person name="Mattison A."/>
            <person name="Morishige D.T."/>
            <person name="Grimwood J."/>
            <person name="Schmutz J."/>
            <person name="Mullet J.E."/>
        </authorList>
    </citation>
    <scope>NUCLEOTIDE SEQUENCE [LARGE SCALE GENOMIC DNA]</scope>
    <source>
        <strain evidence="4">cv. BTx623</strain>
    </source>
</reference>
<evidence type="ECO:0000313" key="4">
    <source>
        <dbReference type="Proteomes" id="UP000000768"/>
    </source>
</evidence>
<dbReference type="InterPro" id="IPR001810">
    <property type="entry name" value="F-box_dom"/>
</dbReference>
<protein>
    <submittedName>
        <fullName evidence="3">Uncharacterized protein</fullName>
    </submittedName>
</protein>
<organism evidence="3 4">
    <name type="scientific">Sorghum bicolor</name>
    <name type="common">Sorghum</name>
    <name type="synonym">Sorghum vulgare</name>
    <dbReference type="NCBI Taxonomy" id="4558"/>
    <lineage>
        <taxon>Eukaryota</taxon>
        <taxon>Viridiplantae</taxon>
        <taxon>Streptophyta</taxon>
        <taxon>Embryophyta</taxon>
        <taxon>Tracheophyta</taxon>
        <taxon>Spermatophyta</taxon>
        <taxon>Magnoliopsida</taxon>
        <taxon>Liliopsida</taxon>
        <taxon>Poales</taxon>
        <taxon>Poaceae</taxon>
        <taxon>PACMAD clade</taxon>
        <taxon>Panicoideae</taxon>
        <taxon>Andropogonodae</taxon>
        <taxon>Andropogoneae</taxon>
        <taxon>Sorghinae</taxon>
        <taxon>Sorghum</taxon>
    </lineage>
</organism>
<feature type="domain" description="KIB1-4 beta-propeller" evidence="2">
    <location>
        <begin position="64"/>
        <end position="353"/>
    </location>
</feature>
<dbReference type="SUPFAM" id="SSF81383">
    <property type="entry name" value="F-box domain"/>
    <property type="match status" value="1"/>
</dbReference>
<name>A0A194YIF0_SORBI</name>